<keyword evidence="12" id="KW-1185">Reference proteome</keyword>
<feature type="region of interest" description="Disordered" evidence="11">
    <location>
        <begin position="759"/>
        <end position="917"/>
    </location>
</feature>
<dbReference type="RefSeq" id="XP_019640970.1">
    <property type="nucleotide sequence ID" value="XM_019785411.1"/>
</dbReference>
<evidence type="ECO:0000256" key="8">
    <source>
        <dbReference type="ARBA" id="ARBA00024919"/>
    </source>
</evidence>
<feature type="compositionally biased region" description="Polar residues" evidence="11">
    <location>
        <begin position="866"/>
        <end position="876"/>
    </location>
</feature>
<proteinExistence type="inferred from homology"/>
<gene>
    <name evidence="13" type="primary">LOC109482611</name>
</gene>
<keyword evidence="5" id="KW-0963">Cytoplasm</keyword>
<keyword evidence="6" id="KW-0206">Cytoskeleton</keyword>
<sequence>MATSNVEFYAKLQQLQDQLHASEERRLQLERQMNSYMKSDKRLARLRASKLQAYWTKLCEDEQKSRVRNEQLLKDFNRVESHVSMLSARTDRLRELKKQYEAHIERLFPRWREQLERKRQEKLTAPKNQPPQVASHDAKTQPMDYGPHATDPRGLSYPLSNSGPTSNMLPGLHQSSPQLEHAPPAPAYPNLGPSSHSTPYSMPYSSNTGLPRQQASTVDSPDSWKMHPKQHTETVPQWMPPPQSTDVSILPHSSVGRGNPQPPSAHYQEPTHADRRQGNPDGGYESRRPMVRSASYSEEQETAPEYDNQLNAHTGRYRDDAGREASPRDQGKIRPGASPRQNHPGRRRETEEALQDEGNVTPGRRKTDSPRRTGQSPRHSTNRQQAFRDMSPERDSPPKSPPNNGNNSDIDSELSLPLSDNGDTKAKTGPSSPVPYSSTKGSPTMSPGLGATFPPDSPRSAAHDISFTPESVRTASVTPHDLPDSPPSPASPDQSERDVPLSMEGLLVLLDVIEEALPRLRGRGGLYGRGDLDPELAREIIEDANSGGSPHDEDPGVLSAVVSQELPRVTSALPTGCLLTDKLLSGRMALVDDVSVRSSLYSHSVPLWDRLVQHFTLLVRRGVMEAEDIADVFSPLLIKPGSTLVQKAAELLAIVVQGCAGNQTLADDQGSEESATSSASLPIPSSPDPPRDTLHKTPPLNLTNSTGKRAPSRDTEESEDEGDSFFDNNVPLTDGQGMTINLDVKISHEDDTAAYQSLMRSSLQQQPAAQLSEEELEGDSDLDGIEAALSPHPTASTVRGGNLGRSLSCEDSVDHDSPRKRSGPPSPRSPLLRQASHEDSSVSSSPTQSPRSPVGYVPSAMERSTRSMGSTGTEGTATGPKRPKGFWGESDDDVDDLAISTGKQDQSGEDDDFDFYG</sequence>
<dbReference type="PANTHER" id="PTHR16299:SF2">
    <property type="entry name" value="CENTROSOMAL PROTEIN KIZUNA"/>
    <property type="match status" value="1"/>
</dbReference>
<feature type="compositionally biased region" description="Polar residues" evidence="11">
    <location>
        <begin position="665"/>
        <end position="680"/>
    </location>
</feature>
<feature type="compositionally biased region" description="Polar residues" evidence="11">
    <location>
        <begin position="429"/>
        <end position="445"/>
    </location>
</feature>
<name>A0A6P4ZIE0_BRABE</name>
<reference evidence="13" key="1">
    <citation type="submission" date="2025-08" db="UniProtKB">
        <authorList>
            <consortium name="RefSeq"/>
        </authorList>
    </citation>
    <scope>IDENTIFICATION</scope>
    <source>
        <tissue evidence="13">Gonad</tissue>
    </source>
</reference>
<feature type="compositionally biased region" description="Polar residues" evidence="11">
    <location>
        <begin position="468"/>
        <end position="477"/>
    </location>
</feature>
<evidence type="ECO:0000313" key="13">
    <source>
        <dbReference type="RefSeq" id="XP_019640970.1"/>
    </source>
</evidence>
<feature type="compositionally biased region" description="Acidic residues" evidence="11">
    <location>
        <begin position="907"/>
        <end position="917"/>
    </location>
</feature>
<dbReference type="AlphaFoldDB" id="A0A6P4ZIE0"/>
<comment type="subcellular location">
    <subcellularLocation>
        <location evidence="1">Cytoplasm</location>
        <location evidence="1">Cytoskeleton</location>
        <location evidence="1">Cilium basal body</location>
    </subcellularLocation>
    <subcellularLocation>
        <location evidence="2">Cytoplasm</location>
        <location evidence="2">Cytoskeleton</location>
        <location evidence="2">Microtubule organizing center</location>
        <location evidence="2">Centrosome</location>
    </subcellularLocation>
</comment>
<dbReference type="OrthoDB" id="8015657at2759"/>
<keyword evidence="10" id="KW-0175">Coiled coil</keyword>
<feature type="compositionally biased region" description="Acidic residues" evidence="11">
    <location>
        <begin position="772"/>
        <end position="784"/>
    </location>
</feature>
<evidence type="ECO:0000256" key="10">
    <source>
        <dbReference type="SAM" id="Coils"/>
    </source>
</evidence>
<feature type="compositionally biased region" description="Basic and acidic residues" evidence="11">
    <location>
        <begin position="316"/>
        <end position="332"/>
    </location>
</feature>
<feature type="compositionally biased region" description="Polar residues" evidence="11">
    <location>
        <begin position="372"/>
        <end position="385"/>
    </location>
</feature>
<evidence type="ECO:0000256" key="1">
    <source>
        <dbReference type="ARBA" id="ARBA00004120"/>
    </source>
</evidence>
<evidence type="ECO:0000256" key="9">
    <source>
        <dbReference type="ARBA" id="ARBA00031153"/>
    </source>
</evidence>
<evidence type="ECO:0000256" key="11">
    <source>
        <dbReference type="SAM" id="MobiDB-lite"/>
    </source>
</evidence>
<evidence type="ECO:0000256" key="5">
    <source>
        <dbReference type="ARBA" id="ARBA00022490"/>
    </source>
</evidence>
<dbReference type="GO" id="GO:0007051">
    <property type="term" value="P:spindle organization"/>
    <property type="evidence" value="ECO:0007669"/>
    <property type="project" value="InterPro"/>
</dbReference>
<evidence type="ECO:0000256" key="4">
    <source>
        <dbReference type="ARBA" id="ARBA00013872"/>
    </source>
</evidence>
<feature type="compositionally biased region" description="Polar residues" evidence="11">
    <location>
        <begin position="192"/>
        <end position="220"/>
    </location>
</feature>
<feature type="compositionally biased region" description="Polar residues" evidence="11">
    <location>
        <begin position="158"/>
        <end position="178"/>
    </location>
</feature>
<accession>A0A6P4ZIE0</accession>
<evidence type="ECO:0000256" key="7">
    <source>
        <dbReference type="ARBA" id="ARBA00023273"/>
    </source>
</evidence>
<evidence type="ECO:0000313" key="12">
    <source>
        <dbReference type="Proteomes" id="UP000515135"/>
    </source>
</evidence>
<dbReference type="InterPro" id="IPR026742">
    <property type="entry name" value="Centrosomal_kizuma"/>
</dbReference>
<feature type="compositionally biased region" description="Low complexity" evidence="11">
    <location>
        <begin position="841"/>
        <end position="853"/>
    </location>
</feature>
<feature type="coiled-coil region" evidence="10">
    <location>
        <begin position="5"/>
        <end position="39"/>
    </location>
</feature>
<evidence type="ECO:0000256" key="6">
    <source>
        <dbReference type="ARBA" id="ARBA00023212"/>
    </source>
</evidence>
<evidence type="ECO:0000256" key="3">
    <source>
        <dbReference type="ARBA" id="ARBA00010767"/>
    </source>
</evidence>
<feature type="region of interest" description="Disordered" evidence="11">
    <location>
        <begin position="120"/>
        <end position="498"/>
    </location>
</feature>
<dbReference type="GO" id="GO:0005813">
    <property type="term" value="C:centrosome"/>
    <property type="evidence" value="ECO:0007669"/>
    <property type="project" value="UniProtKB-SubCell"/>
</dbReference>
<feature type="compositionally biased region" description="Basic and acidic residues" evidence="11">
    <location>
        <begin position="269"/>
        <end position="288"/>
    </location>
</feature>
<organism evidence="12 13">
    <name type="scientific">Branchiostoma belcheri</name>
    <name type="common">Amphioxus</name>
    <dbReference type="NCBI Taxonomy" id="7741"/>
    <lineage>
        <taxon>Eukaryota</taxon>
        <taxon>Metazoa</taxon>
        <taxon>Chordata</taxon>
        <taxon>Cephalochordata</taxon>
        <taxon>Leptocardii</taxon>
        <taxon>Amphioxiformes</taxon>
        <taxon>Branchiostomatidae</taxon>
        <taxon>Branchiostoma</taxon>
    </lineage>
</organism>
<comment type="function">
    <text evidence="8">Centrosomal protein required for establishing a robust mitotic centrosome architecture that can endure the forces that converge on the centrosomes during spindle formation. Required for stabilizing the expanded pericentriolar material around the centriole.</text>
</comment>
<dbReference type="KEGG" id="bbel:109482611"/>
<comment type="similarity">
    <text evidence="3">Belongs to the kizuna family.</text>
</comment>
<dbReference type="GeneID" id="109482611"/>
<dbReference type="Proteomes" id="UP000515135">
    <property type="component" value="Unplaced"/>
</dbReference>
<protein>
    <recommendedName>
        <fullName evidence="4">Centrosomal protein kizuna</fullName>
    </recommendedName>
    <alternativeName>
        <fullName evidence="9">Polo-like kinase 1 substrate 1</fullName>
    </alternativeName>
</protein>
<feature type="compositionally biased region" description="Low complexity" evidence="11">
    <location>
        <begin position="761"/>
        <end position="771"/>
    </location>
</feature>
<evidence type="ECO:0000256" key="2">
    <source>
        <dbReference type="ARBA" id="ARBA00004300"/>
    </source>
</evidence>
<dbReference type="PANTHER" id="PTHR16299">
    <property type="entry name" value="CENTROSOMAL PROTEIN KIZUNA"/>
    <property type="match status" value="1"/>
</dbReference>
<keyword evidence="7" id="KW-0966">Cell projection</keyword>
<feature type="region of interest" description="Disordered" evidence="11">
    <location>
        <begin position="665"/>
        <end position="735"/>
    </location>
</feature>